<dbReference type="OrthoDB" id="414418at2759"/>
<reference evidence="2" key="2">
    <citation type="journal article" date="2023" name="IMA Fungus">
        <title>Comparative genomic study of the Penicillium genus elucidates a diverse pangenome and 15 lateral gene transfer events.</title>
        <authorList>
            <person name="Petersen C."/>
            <person name="Sorensen T."/>
            <person name="Nielsen M.R."/>
            <person name="Sondergaard T.E."/>
            <person name="Sorensen J.L."/>
            <person name="Fitzpatrick D.A."/>
            <person name="Frisvad J.C."/>
            <person name="Nielsen K.L."/>
        </authorList>
    </citation>
    <scope>NUCLEOTIDE SEQUENCE</scope>
    <source>
        <strain evidence="2">IBT 21917</strain>
    </source>
</reference>
<dbReference type="Pfam" id="PF00300">
    <property type="entry name" value="His_Phos_1"/>
    <property type="match status" value="1"/>
</dbReference>
<dbReference type="Proteomes" id="UP001146351">
    <property type="component" value="Unassembled WGS sequence"/>
</dbReference>
<evidence type="ECO:0000256" key="1">
    <source>
        <dbReference type="SAM" id="MobiDB-lite"/>
    </source>
</evidence>
<accession>A0A9W9LYR6</accession>
<dbReference type="InterPro" id="IPR051710">
    <property type="entry name" value="Phosphatase_SH3-domain"/>
</dbReference>
<dbReference type="CDD" id="cd07067">
    <property type="entry name" value="HP_PGM_like"/>
    <property type="match status" value="1"/>
</dbReference>
<gene>
    <name evidence="2" type="ORF">N7492_000459</name>
</gene>
<evidence type="ECO:0008006" key="4">
    <source>
        <dbReference type="Google" id="ProtNLM"/>
    </source>
</evidence>
<dbReference type="Gene3D" id="3.40.50.1240">
    <property type="entry name" value="Phosphoglycerate mutase-like"/>
    <property type="match status" value="1"/>
</dbReference>
<dbReference type="InterPro" id="IPR029033">
    <property type="entry name" value="His_PPase_superfam"/>
</dbReference>
<protein>
    <recommendedName>
        <fullName evidence="4">Phosphoglycerate mutase family protein</fullName>
    </recommendedName>
</protein>
<dbReference type="EMBL" id="JAPQKO010000001">
    <property type="protein sequence ID" value="KAJ5182843.1"/>
    <property type="molecule type" value="Genomic_DNA"/>
</dbReference>
<reference evidence="2" key="1">
    <citation type="submission" date="2022-11" db="EMBL/GenBank/DDBJ databases">
        <authorList>
            <person name="Petersen C."/>
        </authorList>
    </citation>
    <scope>NUCLEOTIDE SEQUENCE</scope>
    <source>
        <strain evidence="2">IBT 21917</strain>
    </source>
</reference>
<name>A0A9W9LYR6_9EURO</name>
<sequence>MVLQTIYLTRHGFRANWSGEDPKLHSSGLLPPDTPLSEHGESQAGQLGVFLEDVEPQIDVIYSSPFYRCVQTVEPAAERISSRRGKDMEIRPEPGVGEWYGADRENDPKPAPPHVLKSFFPMIDAEYQSIWTPDAHGERIEELHNRAAYVLARMIKQLDEDPSAPTSVLICTHAATFVAICRVLTGSRPSTPDEADFIPWTCGITKFKRRIESSTEAPTDPGVSGQLPHIRWDDGGVSGGWECTLNGFCGFLLRGRERGWRFSGKETFSHDVQAHGLDSGTGLGVIIDGDSPDAARDTGDI</sequence>
<proteinExistence type="predicted"/>
<dbReference type="PANTHER" id="PTHR16469:SF51">
    <property type="entry name" value="TRANSCRIPTION FACTOR TAU 55 KDA SUBUNIT"/>
    <property type="match status" value="1"/>
</dbReference>
<dbReference type="PANTHER" id="PTHR16469">
    <property type="entry name" value="UBIQUITIN-ASSOCIATED AND SH3 DOMAIN-CONTAINING BA-RELATED"/>
    <property type="match status" value="1"/>
</dbReference>
<evidence type="ECO:0000313" key="2">
    <source>
        <dbReference type="EMBL" id="KAJ5182843.1"/>
    </source>
</evidence>
<keyword evidence="3" id="KW-1185">Reference proteome</keyword>
<dbReference type="InterPro" id="IPR013078">
    <property type="entry name" value="His_Pase_superF_clade-1"/>
</dbReference>
<organism evidence="2 3">
    <name type="scientific">Penicillium capsulatum</name>
    <dbReference type="NCBI Taxonomy" id="69766"/>
    <lineage>
        <taxon>Eukaryota</taxon>
        <taxon>Fungi</taxon>
        <taxon>Dikarya</taxon>
        <taxon>Ascomycota</taxon>
        <taxon>Pezizomycotina</taxon>
        <taxon>Eurotiomycetes</taxon>
        <taxon>Eurotiomycetidae</taxon>
        <taxon>Eurotiales</taxon>
        <taxon>Aspergillaceae</taxon>
        <taxon>Penicillium</taxon>
    </lineage>
</organism>
<dbReference type="SUPFAM" id="SSF53254">
    <property type="entry name" value="Phosphoglycerate mutase-like"/>
    <property type="match status" value="1"/>
</dbReference>
<evidence type="ECO:0000313" key="3">
    <source>
        <dbReference type="Proteomes" id="UP001146351"/>
    </source>
</evidence>
<feature type="region of interest" description="Disordered" evidence="1">
    <location>
        <begin position="21"/>
        <end position="43"/>
    </location>
</feature>
<comment type="caution">
    <text evidence="2">The sequence shown here is derived from an EMBL/GenBank/DDBJ whole genome shotgun (WGS) entry which is preliminary data.</text>
</comment>
<dbReference type="AlphaFoldDB" id="A0A9W9LYR6"/>
<dbReference type="SMART" id="SM00855">
    <property type="entry name" value="PGAM"/>
    <property type="match status" value="1"/>
</dbReference>